<feature type="transmembrane region" description="Helical" evidence="1">
    <location>
        <begin position="12"/>
        <end position="31"/>
    </location>
</feature>
<keyword evidence="1" id="KW-0472">Membrane</keyword>
<reference evidence="3" key="1">
    <citation type="journal article" date="2019" name="Int. J. Syst. Evol. Microbiol.">
        <title>The Global Catalogue of Microorganisms (GCM) 10K type strain sequencing project: providing services to taxonomists for standard genome sequencing and annotation.</title>
        <authorList>
            <consortium name="The Broad Institute Genomics Platform"/>
            <consortium name="The Broad Institute Genome Sequencing Center for Infectious Disease"/>
            <person name="Wu L."/>
            <person name="Ma J."/>
        </authorList>
    </citation>
    <scope>NUCLEOTIDE SEQUENCE [LARGE SCALE GENOMIC DNA]</scope>
    <source>
        <strain evidence="3">KCTC 42456</strain>
    </source>
</reference>
<dbReference type="EMBL" id="JBHULV010000028">
    <property type="protein sequence ID" value="MFD2732006.1"/>
    <property type="molecule type" value="Genomic_DNA"/>
</dbReference>
<proteinExistence type="predicted"/>
<comment type="caution">
    <text evidence="2">The sequence shown here is derived from an EMBL/GenBank/DDBJ whole genome shotgun (WGS) entry which is preliminary data.</text>
</comment>
<feature type="transmembrane region" description="Helical" evidence="1">
    <location>
        <begin position="71"/>
        <end position="95"/>
    </location>
</feature>
<organism evidence="2 3">
    <name type="scientific">Pedobacter alpinus</name>
    <dbReference type="NCBI Taxonomy" id="1590643"/>
    <lineage>
        <taxon>Bacteria</taxon>
        <taxon>Pseudomonadati</taxon>
        <taxon>Bacteroidota</taxon>
        <taxon>Sphingobacteriia</taxon>
        <taxon>Sphingobacteriales</taxon>
        <taxon>Sphingobacteriaceae</taxon>
        <taxon>Pedobacter</taxon>
    </lineage>
</organism>
<feature type="transmembrane region" description="Helical" evidence="1">
    <location>
        <begin position="154"/>
        <end position="172"/>
    </location>
</feature>
<keyword evidence="1" id="KW-0812">Transmembrane</keyword>
<dbReference type="InterPro" id="IPR025250">
    <property type="entry name" value="DUF4199"/>
</dbReference>
<protein>
    <submittedName>
        <fullName evidence="2">DUF4199 domain-containing protein</fullName>
    </submittedName>
</protein>
<keyword evidence="3" id="KW-1185">Reference proteome</keyword>
<feature type="transmembrane region" description="Helical" evidence="1">
    <location>
        <begin position="37"/>
        <end position="59"/>
    </location>
</feature>
<dbReference type="Pfam" id="PF13858">
    <property type="entry name" value="DUF4199"/>
    <property type="match status" value="1"/>
</dbReference>
<name>A0ABW5TV62_9SPHI</name>
<dbReference type="RefSeq" id="WP_379043879.1">
    <property type="nucleotide sequence ID" value="NZ_JBHSKW010000032.1"/>
</dbReference>
<gene>
    <name evidence="2" type="ORF">ACFSSE_09840</name>
</gene>
<dbReference type="Proteomes" id="UP001597546">
    <property type="component" value="Unassembled WGS sequence"/>
</dbReference>
<evidence type="ECO:0000313" key="3">
    <source>
        <dbReference type="Proteomes" id="UP001597546"/>
    </source>
</evidence>
<sequence>MITDLNKNAINNGVIIAILMIAIQLLTYYAAPQLLGATWYGIVITVVSVIVYIFFVLDLRKKIGGFWSFKIALKGIFIMSLIANLASSVFNFVFYRFVEPGAYEKIKGYVVDGMTSTFESMGMTGDALDKAVESAAESLKAQYMPTPVDFLKNLVIAIMVGFVLSLIFAAIFKKEAPMFAPVEEAD</sequence>
<evidence type="ECO:0000256" key="1">
    <source>
        <dbReference type="SAM" id="Phobius"/>
    </source>
</evidence>
<keyword evidence="1" id="KW-1133">Transmembrane helix</keyword>
<accession>A0ABW5TV62</accession>
<evidence type="ECO:0000313" key="2">
    <source>
        <dbReference type="EMBL" id="MFD2732006.1"/>
    </source>
</evidence>